<evidence type="ECO:0000313" key="11">
    <source>
        <dbReference type="EMBL" id="EMS72843.1"/>
    </source>
</evidence>
<dbReference type="InterPro" id="IPR003439">
    <property type="entry name" value="ABC_transporter-like_ATP-bd"/>
</dbReference>
<dbReference type="STRING" id="1195236.CTER_1100"/>
<evidence type="ECO:0000259" key="9">
    <source>
        <dbReference type="PROSITE" id="PS50893"/>
    </source>
</evidence>
<dbReference type="PANTHER" id="PTHR43394:SF1">
    <property type="entry name" value="ATP-BINDING CASSETTE SUB-FAMILY B MEMBER 10, MITOCHONDRIAL"/>
    <property type="match status" value="1"/>
</dbReference>
<dbReference type="InterPro" id="IPR027417">
    <property type="entry name" value="P-loop_NTPase"/>
</dbReference>
<dbReference type="InterPro" id="IPR036640">
    <property type="entry name" value="ABC1_TM_sf"/>
</dbReference>
<dbReference type="GO" id="GO:0015421">
    <property type="term" value="F:ABC-type oligopeptide transporter activity"/>
    <property type="evidence" value="ECO:0007669"/>
    <property type="project" value="TreeGrafter"/>
</dbReference>
<evidence type="ECO:0000256" key="5">
    <source>
        <dbReference type="ARBA" id="ARBA00022840"/>
    </source>
</evidence>
<evidence type="ECO:0000313" key="12">
    <source>
        <dbReference type="Proteomes" id="UP000014155"/>
    </source>
</evidence>
<dbReference type="FunFam" id="3.40.50.300:FF:000287">
    <property type="entry name" value="Multidrug ABC transporter ATP-binding protein"/>
    <property type="match status" value="1"/>
</dbReference>
<keyword evidence="2" id="KW-0813">Transport</keyword>
<evidence type="ECO:0000256" key="6">
    <source>
        <dbReference type="ARBA" id="ARBA00022989"/>
    </source>
</evidence>
<accession>S0FWD7</accession>
<feature type="transmembrane region" description="Helical" evidence="8">
    <location>
        <begin position="27"/>
        <end position="47"/>
    </location>
</feature>
<keyword evidence="3 8" id="KW-0812">Transmembrane</keyword>
<feature type="transmembrane region" description="Helical" evidence="8">
    <location>
        <begin position="68"/>
        <end position="90"/>
    </location>
</feature>
<dbReference type="CDD" id="cd18544">
    <property type="entry name" value="ABC_6TM_TmrA_like"/>
    <property type="match status" value="1"/>
</dbReference>
<dbReference type="SUPFAM" id="SSF52540">
    <property type="entry name" value="P-loop containing nucleoside triphosphate hydrolases"/>
    <property type="match status" value="1"/>
</dbReference>
<dbReference type="InterPro" id="IPR011527">
    <property type="entry name" value="ABC1_TM_dom"/>
</dbReference>
<feature type="domain" description="ABC transporter" evidence="9">
    <location>
        <begin position="350"/>
        <end position="584"/>
    </location>
</feature>
<dbReference type="Proteomes" id="UP000014155">
    <property type="component" value="Unassembled WGS sequence"/>
</dbReference>
<dbReference type="InterPro" id="IPR017871">
    <property type="entry name" value="ABC_transporter-like_CS"/>
</dbReference>
<dbReference type="InterPro" id="IPR003593">
    <property type="entry name" value="AAA+_ATPase"/>
</dbReference>
<dbReference type="PANTHER" id="PTHR43394">
    <property type="entry name" value="ATP-DEPENDENT PERMEASE MDL1, MITOCHONDRIAL"/>
    <property type="match status" value="1"/>
</dbReference>
<keyword evidence="5" id="KW-0067">ATP-binding</keyword>
<dbReference type="eggNOG" id="COG1132">
    <property type="taxonomic scope" value="Bacteria"/>
</dbReference>
<keyword evidence="7 8" id="KW-0472">Membrane</keyword>
<feature type="transmembrane region" description="Helical" evidence="8">
    <location>
        <begin position="174"/>
        <end position="195"/>
    </location>
</feature>
<evidence type="ECO:0000256" key="3">
    <source>
        <dbReference type="ARBA" id="ARBA00022692"/>
    </source>
</evidence>
<organism evidence="11 12">
    <name type="scientific">Ruminiclostridium cellobioparum subsp. termitidis CT1112</name>
    <dbReference type="NCBI Taxonomy" id="1195236"/>
    <lineage>
        <taxon>Bacteria</taxon>
        <taxon>Bacillati</taxon>
        <taxon>Bacillota</taxon>
        <taxon>Clostridia</taxon>
        <taxon>Eubacteriales</taxon>
        <taxon>Oscillospiraceae</taxon>
        <taxon>Ruminiclostridium</taxon>
    </lineage>
</organism>
<dbReference type="SUPFAM" id="SSF90123">
    <property type="entry name" value="ABC transporter transmembrane region"/>
    <property type="match status" value="1"/>
</dbReference>
<protein>
    <submittedName>
        <fullName evidence="11">ABC transporter</fullName>
    </submittedName>
</protein>
<evidence type="ECO:0000256" key="7">
    <source>
        <dbReference type="ARBA" id="ARBA00023136"/>
    </source>
</evidence>
<dbReference type="Pfam" id="PF00664">
    <property type="entry name" value="ABC_membrane"/>
    <property type="match status" value="1"/>
</dbReference>
<dbReference type="GO" id="GO:0016887">
    <property type="term" value="F:ATP hydrolysis activity"/>
    <property type="evidence" value="ECO:0007669"/>
    <property type="project" value="InterPro"/>
</dbReference>
<dbReference type="SMART" id="SM00382">
    <property type="entry name" value="AAA"/>
    <property type="match status" value="1"/>
</dbReference>
<proteinExistence type="predicted"/>
<dbReference type="PROSITE" id="PS50929">
    <property type="entry name" value="ABC_TM1F"/>
    <property type="match status" value="1"/>
</dbReference>
<dbReference type="Gene3D" id="1.20.1560.10">
    <property type="entry name" value="ABC transporter type 1, transmembrane domain"/>
    <property type="match status" value="1"/>
</dbReference>
<evidence type="ECO:0000256" key="8">
    <source>
        <dbReference type="SAM" id="Phobius"/>
    </source>
</evidence>
<gene>
    <name evidence="11" type="ORF">CTER_1100</name>
</gene>
<dbReference type="EMBL" id="AORV01000025">
    <property type="protein sequence ID" value="EMS72843.1"/>
    <property type="molecule type" value="Genomic_DNA"/>
</dbReference>
<dbReference type="PROSITE" id="PS00211">
    <property type="entry name" value="ABC_TRANSPORTER_1"/>
    <property type="match status" value="1"/>
</dbReference>
<dbReference type="PATRIC" id="fig|1195236.3.peg.1395"/>
<dbReference type="AlphaFoldDB" id="S0FWD7"/>
<dbReference type="GO" id="GO:0005524">
    <property type="term" value="F:ATP binding"/>
    <property type="evidence" value="ECO:0007669"/>
    <property type="project" value="UniProtKB-KW"/>
</dbReference>
<dbReference type="RefSeq" id="WP_004624567.1">
    <property type="nucleotide sequence ID" value="NZ_AORV01000025.1"/>
</dbReference>
<keyword evidence="6 8" id="KW-1133">Transmembrane helix</keyword>
<keyword evidence="12" id="KW-1185">Reference proteome</keyword>
<name>S0FWD7_RUMCE</name>
<comment type="caution">
    <text evidence="11">The sequence shown here is derived from an EMBL/GenBank/DDBJ whole genome shotgun (WGS) entry which is preliminary data.</text>
</comment>
<feature type="transmembrane region" description="Helical" evidence="8">
    <location>
        <begin position="144"/>
        <end position="168"/>
    </location>
</feature>
<comment type="subcellular location">
    <subcellularLocation>
        <location evidence="1">Cell membrane</location>
        <topology evidence="1">Multi-pass membrane protein</topology>
    </subcellularLocation>
</comment>
<dbReference type="Pfam" id="PF00005">
    <property type="entry name" value="ABC_tran"/>
    <property type="match status" value="1"/>
</dbReference>
<evidence type="ECO:0000256" key="1">
    <source>
        <dbReference type="ARBA" id="ARBA00004651"/>
    </source>
</evidence>
<evidence type="ECO:0000256" key="2">
    <source>
        <dbReference type="ARBA" id="ARBA00022448"/>
    </source>
</evidence>
<sequence length="589" mass="67100">MNSLDREKQAGSDKFQFARLMGYYRPYLPLLLLSMVLVLVINAAVLIKPYIIKHVIDSYITKGINDRSALWTMGIIYFVLVVIGAIFTYAQSYILTYVGQKIMFNIRNSLFTHIQNMSMSFFDRNSTGRILTRVTNDVEALNDLFSGVLVNLFRDFVMVIGIVATMAFMDFRLMLVSVSCIPLIVLATVIYRIAARKNFIRMKSMIARINGFLAENISGMKLVQIFHREKEKFRELEELDREYFKFSFREIILNSFSRPLVDIINNLTIAVLIYFCTERVIGNTLEIGLLYAFITYIKQFFDPISTISEQYTTIQSAVVSSGRIFEILDTVDVQEDIHGGRPLGPVRGEIEFKNVWFAYNEEEWILKDLSFKIEAGETAAFVGATGSGKSTIISLLTRFYDIQKGEILLDGVNIKEFNLLDLRRQVSVVLQDVFLFSGDILSNIRLNNSEITDAEIETASKYVNAGGFIEQLPDKYHEKVKERGCTFSAGQRQLISFARAVAFKPSILVLDEATANIDTETELVIQNALAKITKGRTSIIIAHRLSTIRNADKIIVIHKGRLKEMGRHTELMEAEGVYSRLYRLQVTKK</sequence>
<dbReference type="PROSITE" id="PS50893">
    <property type="entry name" value="ABC_TRANSPORTER_2"/>
    <property type="match status" value="1"/>
</dbReference>
<dbReference type="GO" id="GO:0005886">
    <property type="term" value="C:plasma membrane"/>
    <property type="evidence" value="ECO:0007669"/>
    <property type="project" value="UniProtKB-SubCell"/>
</dbReference>
<evidence type="ECO:0000256" key="4">
    <source>
        <dbReference type="ARBA" id="ARBA00022741"/>
    </source>
</evidence>
<reference evidence="11 12" key="1">
    <citation type="journal article" date="2013" name="Genome Announc.">
        <title>Draft Genome Sequence of the Cellulolytic, Mesophilic, Anaerobic Bacterium Clostridium termitidis Strain CT1112 (DSM 5398).</title>
        <authorList>
            <person name="Lal S."/>
            <person name="Ramachandran U."/>
            <person name="Zhang X."/>
            <person name="Munir R."/>
            <person name="Sparling R."/>
            <person name="Levin D.B."/>
        </authorList>
    </citation>
    <scope>NUCLEOTIDE SEQUENCE [LARGE SCALE GENOMIC DNA]</scope>
    <source>
        <strain evidence="11 12">CT1112</strain>
    </source>
</reference>
<dbReference type="Gene3D" id="3.40.50.300">
    <property type="entry name" value="P-loop containing nucleotide triphosphate hydrolases"/>
    <property type="match status" value="1"/>
</dbReference>
<dbReference type="InterPro" id="IPR039421">
    <property type="entry name" value="Type_1_exporter"/>
</dbReference>
<dbReference type="CDD" id="cd03254">
    <property type="entry name" value="ABCC_Glucan_exporter_like"/>
    <property type="match status" value="1"/>
</dbReference>
<keyword evidence="4" id="KW-0547">Nucleotide-binding</keyword>
<evidence type="ECO:0000259" key="10">
    <source>
        <dbReference type="PROSITE" id="PS50929"/>
    </source>
</evidence>
<feature type="domain" description="ABC transmembrane type-1" evidence="10">
    <location>
        <begin position="32"/>
        <end position="316"/>
    </location>
</feature>